<keyword evidence="4" id="KW-1185">Reference proteome</keyword>
<evidence type="ECO:0000313" key="3">
    <source>
        <dbReference type="EMBL" id="ABI69447.1"/>
    </source>
</evidence>
<feature type="transmembrane region" description="Helical" evidence="1">
    <location>
        <begin position="745"/>
        <end position="766"/>
    </location>
</feature>
<sequence length="791" mass="89723">MVQYYPPLSYFLLAPVQMLFGNIMITFKFAVFFYLLVGAMGVWYICYRYWGSLIGIAAGILYVLQPFILRSMASEGVIAQGPIFALSPWLLVATLLFIEKRSPSRAVLIVLLSACLILSHAMHAFITCLAMGVLVLMLVVLRRTKLKTFLIWSVSIGLGAALASFWWVPGVTHLENPSLPYMLPENMLHYTAYFDWFYPGSNSFHYFSPIILLLSLGSVLFIKKNRTQAVLYLDNTSFRIDTNELIISFIFALIVTIVLSFGYHISLFRLIPSYQNILPGRVLSFAAILAAILCTVFLWELWSKMQSGLYRILRLLVLAIIIVIIAIDINPKQANISYGSFTDTQAVINLLPSNNKNFNNSRIAWLLICGPDTTYFPMLKGFHITSGWNIEGTPHNRAIRLHNIAVEADCGDYVTKNLMQWNVRSAIVQNDFCTIKKSLLCYGFKEYTADNIKTLFVNPSPSSYFMKDERNAIAIGKGSPGLVISFPWLVQGTSSYLEDYSLEDLKKFRLIYLSEPQIKDFNFFQDLVSQLAETGKTVFVEMGHTEVWPLFGIIPYWENIAENAQLISTEISPIKTSFLLQADPIGEFPAMGNLDGVWMEVVDSSKHIPAIGYKNIKGNKVYFVGMCLGMHLDSSVKWSRGLSEKSCDSKEIYSLLMQLMELGKPNKSIIPLSFPINNDHWRHDGFDFSYKSTQPTRVVVSVTYTPRWKALIDGQPLLVQNQENLILLDLPAGQHSVVFHYGMTWVGWLGIGLSIFSLLIAALLFIRWEYFNQLYEKIMAKIEREIKSIDI</sequence>
<feature type="transmembrane region" description="Helical" evidence="1">
    <location>
        <begin position="110"/>
        <end position="141"/>
    </location>
</feature>
<dbReference type="AlphaFoldDB" id="Q0AV07"/>
<feature type="transmembrane region" description="Helical" evidence="1">
    <location>
        <begin position="148"/>
        <end position="168"/>
    </location>
</feature>
<proteinExistence type="predicted"/>
<evidence type="ECO:0000256" key="1">
    <source>
        <dbReference type="SAM" id="Phobius"/>
    </source>
</evidence>
<dbReference type="HOGENOM" id="CLU_354847_0_0_9"/>
<evidence type="ECO:0000313" key="4">
    <source>
        <dbReference type="Proteomes" id="UP000001968"/>
    </source>
</evidence>
<evidence type="ECO:0000259" key="2">
    <source>
        <dbReference type="Pfam" id="PF10131"/>
    </source>
</evidence>
<feature type="transmembrane region" description="Helical" evidence="1">
    <location>
        <begin position="42"/>
        <end position="64"/>
    </location>
</feature>
<name>Q0AV07_SYNWW</name>
<feature type="transmembrane region" description="Helical" evidence="1">
    <location>
        <begin position="243"/>
        <end position="263"/>
    </location>
</feature>
<protein>
    <submittedName>
        <fullName evidence="3">Integral membrane protein-like protein</fullName>
    </submittedName>
</protein>
<reference evidence="4" key="1">
    <citation type="journal article" date="2010" name="Environ. Microbiol.">
        <title>The genome of Syntrophomonas wolfei: new insights into syntrophic metabolism and biohydrogen production.</title>
        <authorList>
            <person name="Sieber J.R."/>
            <person name="Sims D.R."/>
            <person name="Han C."/>
            <person name="Kim E."/>
            <person name="Lykidis A."/>
            <person name="Lapidus A.L."/>
            <person name="McDonnald E."/>
            <person name="Rohlin L."/>
            <person name="Culley D.E."/>
            <person name="Gunsalus R."/>
            <person name="McInerney M.J."/>
        </authorList>
    </citation>
    <scope>NUCLEOTIDE SEQUENCE [LARGE SCALE GENOMIC DNA]</scope>
    <source>
        <strain evidence="4">DSM 2245B / Goettingen</strain>
    </source>
</reference>
<keyword evidence="1" id="KW-0472">Membrane</keyword>
<accession>Q0AV07</accession>
<feature type="transmembrane region" description="Helical" evidence="1">
    <location>
        <begin position="12"/>
        <end position="36"/>
    </location>
</feature>
<keyword evidence="1" id="KW-1133">Transmembrane helix</keyword>
<keyword evidence="1" id="KW-0812">Transmembrane</keyword>
<feature type="transmembrane region" description="Helical" evidence="1">
    <location>
        <begin position="204"/>
        <end position="222"/>
    </location>
</feature>
<dbReference type="KEGG" id="swo:Swol_2156"/>
<gene>
    <name evidence="3" type="ordered locus">Swol_2156</name>
</gene>
<feature type="domain" description="Membrane protein 6-pyruvoyl-tetrahydropterin synthase-related" evidence="2">
    <location>
        <begin position="2"/>
        <end position="631"/>
    </location>
</feature>
<dbReference type="Proteomes" id="UP000001968">
    <property type="component" value="Chromosome"/>
</dbReference>
<feature type="transmembrane region" description="Helical" evidence="1">
    <location>
        <begin position="309"/>
        <end position="327"/>
    </location>
</feature>
<dbReference type="eggNOG" id="COG5617">
    <property type="taxonomic scope" value="Bacteria"/>
</dbReference>
<feature type="transmembrane region" description="Helical" evidence="1">
    <location>
        <begin position="283"/>
        <end position="302"/>
    </location>
</feature>
<feature type="transmembrane region" description="Helical" evidence="1">
    <location>
        <begin position="76"/>
        <end position="98"/>
    </location>
</feature>
<dbReference type="InterPro" id="IPR018776">
    <property type="entry name" value="Membrane_prot_PTPS-rel_domain"/>
</dbReference>
<organism evidence="3 4">
    <name type="scientific">Syntrophomonas wolfei subsp. wolfei (strain DSM 2245B / Goettingen)</name>
    <dbReference type="NCBI Taxonomy" id="335541"/>
    <lineage>
        <taxon>Bacteria</taxon>
        <taxon>Bacillati</taxon>
        <taxon>Bacillota</taxon>
        <taxon>Clostridia</taxon>
        <taxon>Eubacteriales</taxon>
        <taxon>Syntrophomonadaceae</taxon>
        <taxon>Syntrophomonas</taxon>
    </lineage>
</organism>
<dbReference type="Pfam" id="PF10131">
    <property type="entry name" value="PTPS_related"/>
    <property type="match status" value="1"/>
</dbReference>
<dbReference type="EMBL" id="CP000448">
    <property type="protein sequence ID" value="ABI69447.1"/>
    <property type="molecule type" value="Genomic_DNA"/>
</dbReference>